<organism evidence="7 8">
    <name type="scientific">Arthrobacter sulfonylureivorans</name>
    <dbReference type="NCBI Taxonomy" id="2486855"/>
    <lineage>
        <taxon>Bacteria</taxon>
        <taxon>Bacillati</taxon>
        <taxon>Actinomycetota</taxon>
        <taxon>Actinomycetes</taxon>
        <taxon>Micrococcales</taxon>
        <taxon>Micrococcaceae</taxon>
        <taxon>Arthrobacter</taxon>
    </lineage>
</organism>
<dbReference type="RefSeq" id="WP_241914444.1">
    <property type="nucleotide sequence ID" value="NZ_CP093326.1"/>
</dbReference>
<dbReference type="PANTHER" id="PTHR30385">
    <property type="entry name" value="SIGMA FACTOR F FLAGELLAR"/>
    <property type="match status" value="1"/>
</dbReference>
<evidence type="ECO:0000259" key="6">
    <source>
        <dbReference type="Pfam" id="PF04545"/>
    </source>
</evidence>
<dbReference type="Gene3D" id="1.10.10.10">
    <property type="entry name" value="Winged helix-like DNA-binding domain superfamily/Winged helix DNA-binding domain"/>
    <property type="match status" value="2"/>
</dbReference>
<keyword evidence="2" id="KW-0731">Sigma factor</keyword>
<name>A0ABY3W8T5_9MICC</name>
<dbReference type="InterPro" id="IPR014284">
    <property type="entry name" value="RNA_pol_sigma-70_dom"/>
</dbReference>
<dbReference type="Pfam" id="PF04545">
    <property type="entry name" value="Sigma70_r4"/>
    <property type="match status" value="1"/>
</dbReference>
<dbReference type="Proteomes" id="UP000829069">
    <property type="component" value="Chromosome"/>
</dbReference>
<dbReference type="InterPro" id="IPR013324">
    <property type="entry name" value="RNA_pol_sigma_r3/r4-like"/>
</dbReference>
<evidence type="ECO:0000313" key="7">
    <source>
        <dbReference type="EMBL" id="UNK46416.1"/>
    </source>
</evidence>
<evidence type="ECO:0000256" key="3">
    <source>
        <dbReference type="ARBA" id="ARBA00023125"/>
    </source>
</evidence>
<dbReference type="Gene3D" id="1.20.120.1810">
    <property type="match status" value="1"/>
</dbReference>
<dbReference type="NCBIfam" id="TIGR02937">
    <property type="entry name" value="sigma70-ECF"/>
    <property type="match status" value="1"/>
</dbReference>
<accession>A0ABY3W8T5</accession>
<dbReference type="CDD" id="cd06171">
    <property type="entry name" value="Sigma70_r4"/>
    <property type="match status" value="1"/>
</dbReference>
<keyword evidence="8" id="KW-1185">Reference proteome</keyword>
<keyword evidence="4" id="KW-0804">Transcription</keyword>
<gene>
    <name evidence="7" type="ORF">MNQ99_03320</name>
</gene>
<evidence type="ECO:0000256" key="4">
    <source>
        <dbReference type="ARBA" id="ARBA00023163"/>
    </source>
</evidence>
<dbReference type="InterPro" id="IPR007627">
    <property type="entry name" value="RNA_pol_sigma70_r2"/>
</dbReference>
<evidence type="ECO:0000256" key="1">
    <source>
        <dbReference type="ARBA" id="ARBA00023015"/>
    </source>
</evidence>
<proteinExistence type="predicted"/>
<dbReference type="EMBL" id="CP093326">
    <property type="protein sequence ID" value="UNK46416.1"/>
    <property type="molecule type" value="Genomic_DNA"/>
</dbReference>
<dbReference type="SUPFAM" id="SSF88946">
    <property type="entry name" value="Sigma2 domain of RNA polymerase sigma factors"/>
    <property type="match status" value="1"/>
</dbReference>
<dbReference type="InterPro" id="IPR000943">
    <property type="entry name" value="RNA_pol_sigma70"/>
</dbReference>
<keyword evidence="1" id="KW-0805">Transcription regulation</keyword>
<dbReference type="Pfam" id="PF04542">
    <property type="entry name" value="Sigma70_r2"/>
    <property type="match status" value="1"/>
</dbReference>
<evidence type="ECO:0000256" key="2">
    <source>
        <dbReference type="ARBA" id="ARBA00023082"/>
    </source>
</evidence>
<sequence length="237" mass="26477">MRAALEEELLLGHLGIAERIARNYSGPGRELDDLQQVARLGLLKAVRGFDPDHGADFAAYAVPTVHGELKRYLRDSSWVVRPPRHLQDLRTAAIKLTPELAQRLGREPRLLELAGALAESPDTVAEALNCHGSLRPESLDGTPEGQSLAESLAVTDGGTERTEELLILRSAIQELEPRERQLLFYRYFQEESQRRIGERVGMTQMQVSRALARILVKLQRRVLGEQPAPARQPIRTA</sequence>
<reference evidence="7 8" key="1">
    <citation type="submission" date="2022-03" db="EMBL/GenBank/DDBJ databases">
        <title>Isotopic signatures of nitrous oxide derived from detoxification processes.</title>
        <authorList>
            <person name="Behrendt U."/>
            <person name="Buchen C."/>
            <person name="Well R."/>
            <person name="Ulrich A."/>
            <person name="Rohe L."/>
            <person name="Kolb S."/>
            <person name="Schloter M."/>
            <person name="Horn M.A."/>
            <person name="Augustin J."/>
        </authorList>
    </citation>
    <scope>NUCLEOTIDE SEQUENCE [LARGE SCALE GENOMIC DNA]</scope>
    <source>
        <strain evidence="7 8">S4-C24</strain>
    </source>
</reference>
<dbReference type="InterPro" id="IPR036388">
    <property type="entry name" value="WH-like_DNA-bd_sf"/>
</dbReference>
<evidence type="ECO:0000259" key="5">
    <source>
        <dbReference type="Pfam" id="PF04542"/>
    </source>
</evidence>
<feature type="domain" description="RNA polymerase sigma-70 region 4" evidence="6">
    <location>
        <begin position="171"/>
        <end position="219"/>
    </location>
</feature>
<evidence type="ECO:0000313" key="8">
    <source>
        <dbReference type="Proteomes" id="UP000829069"/>
    </source>
</evidence>
<keyword evidence="3" id="KW-0238">DNA-binding</keyword>
<dbReference type="InterPro" id="IPR007630">
    <property type="entry name" value="RNA_pol_sigma70_r4"/>
</dbReference>
<feature type="domain" description="RNA polymerase sigma-70 region 2" evidence="5">
    <location>
        <begin position="13"/>
        <end position="78"/>
    </location>
</feature>
<dbReference type="InterPro" id="IPR013325">
    <property type="entry name" value="RNA_pol_sigma_r2"/>
</dbReference>
<protein>
    <submittedName>
        <fullName evidence="7">Sigma-70 family RNA polymerase sigma factor</fullName>
    </submittedName>
</protein>
<dbReference type="PRINTS" id="PR00046">
    <property type="entry name" value="SIGMA70FCT"/>
</dbReference>
<dbReference type="SUPFAM" id="SSF88659">
    <property type="entry name" value="Sigma3 and sigma4 domains of RNA polymerase sigma factors"/>
    <property type="match status" value="2"/>
</dbReference>
<dbReference type="PANTHER" id="PTHR30385:SF4">
    <property type="entry name" value="RNA POLYMERASE SIGMA-E FACTOR"/>
    <property type="match status" value="1"/>
</dbReference>